<evidence type="ECO:0000259" key="6">
    <source>
        <dbReference type="PROSITE" id="PS51012"/>
    </source>
</evidence>
<gene>
    <name evidence="7" type="ORF">R7226_20100</name>
</gene>
<feature type="transmembrane region" description="Helical" evidence="5">
    <location>
        <begin position="77"/>
        <end position="101"/>
    </location>
</feature>
<protein>
    <recommendedName>
        <fullName evidence="5">Transport permease protein</fullName>
    </recommendedName>
</protein>
<evidence type="ECO:0000256" key="4">
    <source>
        <dbReference type="ARBA" id="ARBA00023136"/>
    </source>
</evidence>
<dbReference type="EMBL" id="JAWSTH010000061">
    <property type="protein sequence ID" value="MDW5596661.1"/>
    <property type="molecule type" value="Genomic_DNA"/>
</dbReference>
<evidence type="ECO:0000256" key="2">
    <source>
        <dbReference type="ARBA" id="ARBA00022692"/>
    </source>
</evidence>
<evidence type="ECO:0000256" key="5">
    <source>
        <dbReference type="RuleBase" id="RU361157"/>
    </source>
</evidence>
<feature type="transmembrane region" description="Helical" evidence="5">
    <location>
        <begin position="245"/>
        <end position="263"/>
    </location>
</feature>
<comment type="subcellular location">
    <subcellularLocation>
        <location evidence="5">Cell membrane</location>
        <topology evidence="5">Multi-pass membrane protein</topology>
    </subcellularLocation>
    <subcellularLocation>
        <location evidence="1">Membrane</location>
        <topology evidence="1">Multi-pass membrane protein</topology>
    </subcellularLocation>
</comment>
<dbReference type="InterPro" id="IPR000412">
    <property type="entry name" value="ABC_2_transport"/>
</dbReference>
<feature type="domain" description="ABC transmembrane type-2" evidence="6">
    <location>
        <begin position="42"/>
        <end position="269"/>
    </location>
</feature>
<keyword evidence="5" id="KW-1003">Cell membrane</keyword>
<dbReference type="RefSeq" id="WP_318599098.1">
    <property type="nucleotide sequence ID" value="NZ_JAWSTH010000061.1"/>
</dbReference>
<evidence type="ECO:0000256" key="3">
    <source>
        <dbReference type="ARBA" id="ARBA00022989"/>
    </source>
</evidence>
<dbReference type="InterPro" id="IPR051784">
    <property type="entry name" value="Nod_factor_ABC_transporter"/>
</dbReference>
<comment type="similarity">
    <text evidence="5">Belongs to the ABC-2 integral membrane protein family.</text>
</comment>
<feature type="transmembrane region" description="Helical" evidence="5">
    <location>
        <begin position="157"/>
        <end position="184"/>
    </location>
</feature>
<reference evidence="8" key="1">
    <citation type="submission" date="2023-07" db="EMBL/GenBank/DDBJ databases">
        <title>Conexibacter stalactiti sp. nov., isolated from stalactites in a lava cave and emended description of the genus Conexibacter.</title>
        <authorList>
            <person name="Lee S.D."/>
        </authorList>
    </citation>
    <scope>NUCLEOTIDE SEQUENCE [LARGE SCALE GENOMIC DNA]</scope>
    <source>
        <strain evidence="8">KCTC 39840</strain>
    </source>
</reference>
<dbReference type="Pfam" id="PF01061">
    <property type="entry name" value="ABC2_membrane"/>
    <property type="match status" value="1"/>
</dbReference>
<dbReference type="InterPro" id="IPR013525">
    <property type="entry name" value="ABC2_TM"/>
</dbReference>
<accession>A0ABU4HTM2</accession>
<dbReference type="InterPro" id="IPR047817">
    <property type="entry name" value="ABC2_TM_bact-type"/>
</dbReference>
<dbReference type="PANTHER" id="PTHR43229">
    <property type="entry name" value="NODULATION PROTEIN J"/>
    <property type="match status" value="1"/>
</dbReference>
<dbReference type="Proteomes" id="UP001284601">
    <property type="component" value="Unassembled WGS sequence"/>
</dbReference>
<keyword evidence="4 5" id="KW-0472">Membrane</keyword>
<feature type="transmembrane region" description="Helical" evidence="5">
    <location>
        <begin position="127"/>
        <end position="150"/>
    </location>
</feature>
<dbReference type="PROSITE" id="PS51012">
    <property type="entry name" value="ABC_TM2"/>
    <property type="match status" value="1"/>
</dbReference>
<dbReference type="PRINTS" id="PR00164">
    <property type="entry name" value="ABC2TRNSPORT"/>
</dbReference>
<dbReference type="PANTHER" id="PTHR43229:SF2">
    <property type="entry name" value="NODULATION PROTEIN J"/>
    <property type="match status" value="1"/>
</dbReference>
<evidence type="ECO:0000313" key="7">
    <source>
        <dbReference type="EMBL" id="MDW5596661.1"/>
    </source>
</evidence>
<comment type="caution">
    <text evidence="7">The sequence shown here is derived from an EMBL/GenBank/DDBJ whole genome shotgun (WGS) entry which is preliminary data.</text>
</comment>
<dbReference type="PIRSF" id="PIRSF006648">
    <property type="entry name" value="DrrB"/>
    <property type="match status" value="1"/>
</dbReference>
<evidence type="ECO:0000313" key="8">
    <source>
        <dbReference type="Proteomes" id="UP001284601"/>
    </source>
</evidence>
<sequence length="272" mass="29796">MSADAAVVPRPKRRRRMRRIEPAAVFGVMSRDATIFTRYWKTTTFSSIVDPTIYLLAFGFGFGALVSTVNGLDYKEYIGTGIVATAVLFSSVFPAMFGTFIKYRFQRTYDAFLAAPVDVDEIATSEILWIGLRAGVYGNAPLLVAIVFGLTPKWTALLVPIVCFITGAGFAGFGVAIAAIAGSIDNFSYVQSGLLTPLFLIAGTFFPIDGLPDAIQVIAQINPLYHCVQLVRDLVVMGIDPWPDLGHLAFLVGFALITWRVAVWRLRVRLID</sequence>
<comment type="caution">
    <text evidence="5">Lacks conserved residue(s) required for the propagation of feature annotation.</text>
</comment>
<organism evidence="7 8">
    <name type="scientific">Conexibacter stalactiti</name>
    <dbReference type="NCBI Taxonomy" id="1940611"/>
    <lineage>
        <taxon>Bacteria</taxon>
        <taxon>Bacillati</taxon>
        <taxon>Actinomycetota</taxon>
        <taxon>Thermoleophilia</taxon>
        <taxon>Solirubrobacterales</taxon>
        <taxon>Conexibacteraceae</taxon>
        <taxon>Conexibacter</taxon>
    </lineage>
</organism>
<proteinExistence type="inferred from homology"/>
<keyword evidence="3 5" id="KW-1133">Transmembrane helix</keyword>
<name>A0ABU4HTM2_9ACTN</name>
<keyword evidence="2 5" id="KW-0812">Transmembrane</keyword>
<keyword evidence="8" id="KW-1185">Reference proteome</keyword>
<keyword evidence="5" id="KW-0813">Transport</keyword>
<evidence type="ECO:0000256" key="1">
    <source>
        <dbReference type="ARBA" id="ARBA00004141"/>
    </source>
</evidence>
<feature type="transmembrane region" description="Helical" evidence="5">
    <location>
        <begin position="52"/>
        <end position="70"/>
    </location>
</feature>